<keyword evidence="3" id="KW-1003">Cell membrane</keyword>
<organism evidence="11 12">
    <name type="scientific">Vibrio algivorus</name>
    <dbReference type="NCBI Taxonomy" id="1667024"/>
    <lineage>
        <taxon>Bacteria</taxon>
        <taxon>Pseudomonadati</taxon>
        <taxon>Pseudomonadota</taxon>
        <taxon>Gammaproteobacteria</taxon>
        <taxon>Vibrionales</taxon>
        <taxon>Vibrionaceae</taxon>
        <taxon>Vibrio</taxon>
    </lineage>
</organism>
<feature type="transmembrane region" description="Helical" evidence="9">
    <location>
        <begin position="82"/>
        <end position="104"/>
    </location>
</feature>
<keyword evidence="12" id="KW-1185">Reference proteome</keyword>
<gene>
    <name evidence="11" type="ORF">GCM10007931_23050</name>
</gene>
<feature type="transmembrane region" description="Helical" evidence="9">
    <location>
        <begin position="12"/>
        <end position="32"/>
    </location>
</feature>
<keyword evidence="7 9" id="KW-0472">Membrane</keyword>
<keyword evidence="5 9" id="KW-0812">Transmembrane</keyword>
<evidence type="ECO:0000256" key="9">
    <source>
        <dbReference type="RuleBase" id="RU369079"/>
    </source>
</evidence>
<protein>
    <recommendedName>
        <fullName evidence="9">TRAP transporter small permease protein</fullName>
    </recommendedName>
</protein>
<feature type="domain" description="Tripartite ATP-independent periplasmic transporters DctQ component" evidence="10">
    <location>
        <begin position="20"/>
        <end position="146"/>
    </location>
</feature>
<feature type="transmembrane region" description="Helical" evidence="9">
    <location>
        <begin position="44"/>
        <end position="61"/>
    </location>
</feature>
<dbReference type="PANTHER" id="PTHR35011:SF2">
    <property type="entry name" value="2,3-DIKETO-L-GULONATE TRAP TRANSPORTER SMALL PERMEASE PROTEIN YIAM"/>
    <property type="match status" value="1"/>
</dbReference>
<name>A0ABQ6ERS9_9VIBR</name>
<feature type="transmembrane region" description="Helical" evidence="9">
    <location>
        <begin position="124"/>
        <end position="145"/>
    </location>
</feature>
<evidence type="ECO:0000256" key="1">
    <source>
        <dbReference type="ARBA" id="ARBA00004429"/>
    </source>
</evidence>
<evidence type="ECO:0000256" key="4">
    <source>
        <dbReference type="ARBA" id="ARBA00022519"/>
    </source>
</evidence>
<dbReference type="Pfam" id="PF04290">
    <property type="entry name" value="DctQ"/>
    <property type="match status" value="1"/>
</dbReference>
<evidence type="ECO:0000256" key="7">
    <source>
        <dbReference type="ARBA" id="ARBA00023136"/>
    </source>
</evidence>
<evidence type="ECO:0000313" key="11">
    <source>
        <dbReference type="EMBL" id="GLT15330.1"/>
    </source>
</evidence>
<comment type="similarity">
    <text evidence="8 9">Belongs to the TRAP transporter small permease family.</text>
</comment>
<dbReference type="EMBL" id="BSPV01000008">
    <property type="protein sequence ID" value="GLT15330.1"/>
    <property type="molecule type" value="Genomic_DNA"/>
</dbReference>
<comment type="caution">
    <text evidence="11">The sequence shown here is derived from an EMBL/GenBank/DDBJ whole genome shotgun (WGS) entry which is preliminary data.</text>
</comment>
<evidence type="ECO:0000256" key="6">
    <source>
        <dbReference type="ARBA" id="ARBA00022989"/>
    </source>
</evidence>
<evidence type="ECO:0000256" key="5">
    <source>
        <dbReference type="ARBA" id="ARBA00022692"/>
    </source>
</evidence>
<evidence type="ECO:0000259" key="10">
    <source>
        <dbReference type="Pfam" id="PF04290"/>
    </source>
</evidence>
<comment type="subunit">
    <text evidence="9">The complex comprises the extracytoplasmic solute receptor protein and the two transmembrane proteins.</text>
</comment>
<sequence length="152" mass="16748">MKNIINRLINGISIISMLIMVTLVFMNVLLRYFFDSGLPWSEEIARIAFVWVVFLGIMIANRDRDHLQVDIVTSRLSGVIGNVVFLFQRLITVFVLISVIIGGSKLIILTKDQGLPSTGIPTPIIYIAGVVACSILLLTIIASIFSKKGVNS</sequence>
<comment type="subcellular location">
    <subcellularLocation>
        <location evidence="1 9">Cell inner membrane</location>
        <topology evidence="1 9">Multi-pass membrane protein</topology>
    </subcellularLocation>
</comment>
<keyword evidence="6 9" id="KW-1133">Transmembrane helix</keyword>
<dbReference type="PANTHER" id="PTHR35011">
    <property type="entry name" value="2,3-DIKETO-L-GULONATE TRAP TRANSPORTER SMALL PERMEASE PROTEIN YIAM"/>
    <property type="match status" value="1"/>
</dbReference>
<reference evidence="12" key="1">
    <citation type="journal article" date="2019" name="Int. J. Syst. Evol. Microbiol.">
        <title>The Global Catalogue of Microorganisms (GCM) 10K type strain sequencing project: providing services to taxonomists for standard genome sequencing and annotation.</title>
        <authorList>
            <consortium name="The Broad Institute Genomics Platform"/>
            <consortium name="The Broad Institute Genome Sequencing Center for Infectious Disease"/>
            <person name="Wu L."/>
            <person name="Ma J."/>
        </authorList>
    </citation>
    <scope>NUCLEOTIDE SEQUENCE [LARGE SCALE GENOMIC DNA]</scope>
    <source>
        <strain evidence="12">NBRC 111146</strain>
    </source>
</reference>
<evidence type="ECO:0000256" key="2">
    <source>
        <dbReference type="ARBA" id="ARBA00022448"/>
    </source>
</evidence>
<evidence type="ECO:0000313" key="12">
    <source>
        <dbReference type="Proteomes" id="UP001157156"/>
    </source>
</evidence>
<proteinExistence type="inferred from homology"/>
<comment type="function">
    <text evidence="9">Part of the tripartite ATP-independent periplasmic (TRAP) transport system.</text>
</comment>
<evidence type="ECO:0000256" key="8">
    <source>
        <dbReference type="ARBA" id="ARBA00038436"/>
    </source>
</evidence>
<evidence type="ECO:0000256" key="3">
    <source>
        <dbReference type="ARBA" id="ARBA00022475"/>
    </source>
</evidence>
<accession>A0ABQ6ERS9</accession>
<dbReference type="InterPro" id="IPR055348">
    <property type="entry name" value="DctQ"/>
</dbReference>
<keyword evidence="4 9" id="KW-0997">Cell inner membrane</keyword>
<dbReference type="InterPro" id="IPR007387">
    <property type="entry name" value="TRAP_DctQ"/>
</dbReference>
<dbReference type="Proteomes" id="UP001157156">
    <property type="component" value="Unassembled WGS sequence"/>
</dbReference>
<keyword evidence="2 9" id="KW-0813">Transport</keyword>
<dbReference type="RefSeq" id="WP_089123690.1">
    <property type="nucleotide sequence ID" value="NZ_BSPV01000008.1"/>
</dbReference>